<name>A0ACC5U4Z3_9FLAO</name>
<comment type="caution">
    <text evidence="1">The sequence shown here is derived from an EMBL/GenBank/DDBJ whole genome shotgun (WGS) entry which is preliminary data.</text>
</comment>
<dbReference type="Proteomes" id="UP001647509">
    <property type="component" value="Unassembled WGS sequence"/>
</dbReference>
<reference evidence="1" key="1">
    <citation type="submission" date="2021-05" db="EMBL/GenBank/DDBJ databases">
        <title>Draft genomes of bacteria isolated from model marine particles.</title>
        <authorList>
            <person name="Datta M.S."/>
            <person name="Schwartzman J.A."/>
            <person name="Enke T.N."/>
            <person name="Saavedra J."/>
            <person name="Cermak N."/>
            <person name="Cordero O.X."/>
        </authorList>
    </citation>
    <scope>NUCLEOTIDE SEQUENCE</scope>
    <source>
        <strain evidence="1">I2M19</strain>
    </source>
</reference>
<evidence type="ECO:0000313" key="1">
    <source>
        <dbReference type="EMBL" id="MBU2949324.1"/>
    </source>
</evidence>
<gene>
    <name evidence="1" type="ORF">KO493_01260</name>
</gene>
<evidence type="ECO:0000313" key="2">
    <source>
        <dbReference type="Proteomes" id="UP001647509"/>
    </source>
</evidence>
<organism evidence="1 2">
    <name type="scientific">Pseudotamlana agarivorans</name>
    <dbReference type="NCBI Taxonomy" id="481183"/>
    <lineage>
        <taxon>Bacteria</taxon>
        <taxon>Pseudomonadati</taxon>
        <taxon>Bacteroidota</taxon>
        <taxon>Flavobacteriia</taxon>
        <taxon>Flavobacteriales</taxon>
        <taxon>Flavobacteriaceae</taxon>
        <taxon>Pseudotamlana</taxon>
    </lineage>
</organism>
<keyword evidence="2" id="KW-1185">Reference proteome</keyword>
<proteinExistence type="predicted"/>
<accession>A0ACC5U4Z3</accession>
<dbReference type="EMBL" id="JAHKPD010000006">
    <property type="protein sequence ID" value="MBU2949324.1"/>
    <property type="molecule type" value="Genomic_DNA"/>
</dbReference>
<protein>
    <submittedName>
        <fullName evidence="1">Uncharacterized protein</fullName>
    </submittedName>
</protein>
<sequence>MASKKRDIGKLLRKYGYSIPKSSDEIEAFEDKFGKDFKSPKKWEDIKNIIEAKGSTNENVFTIKKENNKSASNLAMAARDGKKISKEVRDKMNRDKKDARKK</sequence>